<dbReference type="CDD" id="cd03784">
    <property type="entry name" value="GT1_Gtf-like"/>
    <property type="match status" value="1"/>
</dbReference>
<dbReference type="STRING" id="135651.G0MP88"/>
<dbReference type="PROSITE" id="PS00375">
    <property type="entry name" value="UDPGT"/>
    <property type="match status" value="1"/>
</dbReference>
<evidence type="ECO:0000313" key="12">
    <source>
        <dbReference type="EMBL" id="EGT38999.1"/>
    </source>
</evidence>
<organism evidence="13">
    <name type="scientific">Caenorhabditis brenneri</name>
    <name type="common">Nematode worm</name>
    <dbReference type="NCBI Taxonomy" id="135651"/>
    <lineage>
        <taxon>Eukaryota</taxon>
        <taxon>Metazoa</taxon>
        <taxon>Ecdysozoa</taxon>
        <taxon>Nematoda</taxon>
        <taxon>Chromadorea</taxon>
        <taxon>Rhabditida</taxon>
        <taxon>Rhabditina</taxon>
        <taxon>Rhabditomorpha</taxon>
        <taxon>Rhabditoidea</taxon>
        <taxon>Rhabditidae</taxon>
        <taxon>Peloderinae</taxon>
        <taxon>Caenorhabditis</taxon>
    </lineage>
</organism>
<keyword evidence="3 10" id="KW-0328">Glycosyltransferase</keyword>
<evidence type="ECO:0000256" key="8">
    <source>
        <dbReference type="ARBA" id="ARBA00023136"/>
    </source>
</evidence>
<dbReference type="InterPro" id="IPR002213">
    <property type="entry name" value="UDP_glucos_trans"/>
</dbReference>
<dbReference type="OrthoDB" id="5818197at2759"/>
<dbReference type="SUPFAM" id="SSF53756">
    <property type="entry name" value="UDP-Glycosyltransferase/glycogen phosphorylase"/>
    <property type="match status" value="1"/>
</dbReference>
<evidence type="ECO:0000256" key="7">
    <source>
        <dbReference type="ARBA" id="ARBA00022989"/>
    </source>
</evidence>
<keyword evidence="8 11" id="KW-0472">Membrane</keyword>
<dbReference type="EMBL" id="GL379804">
    <property type="protein sequence ID" value="EGT38999.1"/>
    <property type="molecule type" value="Genomic_DNA"/>
</dbReference>
<sequence>MLWAFILLNSFCLYGSAFDILVYAPRMMQSHVYFTARIANVLAARGHKVTVIDNIFRYDVDNELSPDIHQILTVEPSPEVTKLLNTGSLPTILWNSKASPEEQKAIMEGLGHVHRLQCAHLIENSTLIPKLQEMKFDFAIHEVFDSCGVGILEVIGVQKTVIVSSTGPMDVVPITLGVSDTLNTPCKPYKREIFKKFLFQLFYQTTTQDAIVSPLFKKKYGLKKSSGDIMRQANLLFYNIHEGSDGMRMRGRRSYDIGGIAFKEQNNLTTEYQNLLSDPRPKVLVSFGTAATSSHMPRNLKTSLLKAMKQMNDVLFIWKYESDDDFTKAEEMTSNVVFKKFMPQTDLLASGKISLFITHCGQNSLLEAFHAGVRVLAVPLFGDQHRNAKLAEENGLIEVLPKKDIETSSKIVEAVRNGLLRNEKIERNLIQVSSLLQNAKKNAENLLISTIESTYSVDPPPDFSKFPKNYHPNILIVLIDSALAMLFGLIAFVIFKLLRKNIQ</sequence>
<comment type="subcellular location">
    <subcellularLocation>
        <location evidence="1 11">Membrane</location>
        <topology evidence="1 11">Single-pass membrane protein</topology>
    </subcellularLocation>
</comment>
<evidence type="ECO:0000256" key="1">
    <source>
        <dbReference type="ARBA" id="ARBA00004167"/>
    </source>
</evidence>
<evidence type="ECO:0000256" key="10">
    <source>
        <dbReference type="RuleBase" id="RU003718"/>
    </source>
</evidence>
<evidence type="ECO:0000313" key="13">
    <source>
        <dbReference type="Proteomes" id="UP000008068"/>
    </source>
</evidence>
<evidence type="ECO:0000256" key="11">
    <source>
        <dbReference type="RuleBase" id="RU362059"/>
    </source>
</evidence>
<evidence type="ECO:0000256" key="2">
    <source>
        <dbReference type="ARBA" id="ARBA00009995"/>
    </source>
</evidence>
<keyword evidence="7 11" id="KW-1133">Transmembrane helix</keyword>
<dbReference type="Proteomes" id="UP000008068">
    <property type="component" value="Unassembled WGS sequence"/>
</dbReference>
<dbReference type="EC" id="2.4.1.17" evidence="11"/>
<dbReference type="InterPro" id="IPR050271">
    <property type="entry name" value="UDP-glycosyltransferase"/>
</dbReference>
<dbReference type="PANTHER" id="PTHR48043">
    <property type="entry name" value="EG:EG0003.4 PROTEIN-RELATED"/>
    <property type="match status" value="1"/>
</dbReference>
<protein>
    <recommendedName>
        <fullName evidence="11">UDP-glucuronosyltransferase</fullName>
        <ecNumber evidence="11">2.4.1.17</ecNumber>
    </recommendedName>
</protein>
<dbReference type="GO" id="GO:0015020">
    <property type="term" value="F:glucuronosyltransferase activity"/>
    <property type="evidence" value="ECO:0007669"/>
    <property type="project" value="UniProtKB-EC"/>
</dbReference>
<dbReference type="AlphaFoldDB" id="G0MP88"/>
<dbReference type="HOGENOM" id="CLU_012949_1_2_1"/>
<dbReference type="FunFam" id="3.40.50.2000:FF:000038">
    <property type="entry name" value="UDP-GlucuronosylTransferase"/>
    <property type="match status" value="1"/>
</dbReference>
<dbReference type="eggNOG" id="KOG1192">
    <property type="taxonomic scope" value="Eukaryota"/>
</dbReference>
<name>G0MP88_CAEBE</name>
<dbReference type="Pfam" id="PF00201">
    <property type="entry name" value="UDPGT"/>
    <property type="match status" value="2"/>
</dbReference>
<dbReference type="GO" id="GO:0016020">
    <property type="term" value="C:membrane"/>
    <property type="evidence" value="ECO:0007669"/>
    <property type="project" value="UniProtKB-SubCell"/>
</dbReference>
<dbReference type="InterPro" id="IPR035595">
    <property type="entry name" value="UDP_glycos_trans_CS"/>
</dbReference>
<reference evidence="13" key="1">
    <citation type="submission" date="2011-07" db="EMBL/GenBank/DDBJ databases">
        <authorList>
            <consortium name="Caenorhabditis brenneri Sequencing and Analysis Consortium"/>
            <person name="Wilson R.K."/>
        </authorList>
    </citation>
    <scope>NUCLEOTIDE SEQUENCE [LARGE SCALE GENOMIC DNA]</scope>
    <source>
        <strain evidence="13">PB2801</strain>
    </source>
</reference>
<accession>G0MP88</accession>
<evidence type="ECO:0000256" key="4">
    <source>
        <dbReference type="ARBA" id="ARBA00022679"/>
    </source>
</evidence>
<proteinExistence type="inferred from homology"/>
<dbReference type="Gene3D" id="3.40.50.2000">
    <property type="entry name" value="Glycogen Phosphorylase B"/>
    <property type="match status" value="1"/>
</dbReference>
<keyword evidence="4 10" id="KW-0808">Transferase</keyword>
<evidence type="ECO:0000256" key="3">
    <source>
        <dbReference type="ARBA" id="ARBA00022676"/>
    </source>
</evidence>
<feature type="signal peptide" evidence="11">
    <location>
        <begin position="1"/>
        <end position="17"/>
    </location>
</feature>
<feature type="chain" id="PRO_5005130697" description="UDP-glucuronosyltransferase" evidence="11">
    <location>
        <begin position="18"/>
        <end position="503"/>
    </location>
</feature>
<evidence type="ECO:0000256" key="5">
    <source>
        <dbReference type="ARBA" id="ARBA00022692"/>
    </source>
</evidence>
<comment type="similarity">
    <text evidence="2 10">Belongs to the UDP-glycosyltransferase family.</text>
</comment>
<keyword evidence="5 11" id="KW-0812">Transmembrane</keyword>
<keyword evidence="6 11" id="KW-0732">Signal</keyword>
<feature type="transmembrane region" description="Helical" evidence="11">
    <location>
        <begin position="474"/>
        <end position="498"/>
    </location>
</feature>
<dbReference type="InParanoid" id="G0MP88"/>
<comment type="catalytic activity">
    <reaction evidence="9 11">
        <text>glucuronate acceptor + UDP-alpha-D-glucuronate = acceptor beta-D-glucuronoside + UDP + H(+)</text>
        <dbReference type="Rhea" id="RHEA:21032"/>
        <dbReference type="ChEBI" id="CHEBI:15378"/>
        <dbReference type="ChEBI" id="CHEBI:58052"/>
        <dbReference type="ChEBI" id="CHEBI:58223"/>
        <dbReference type="ChEBI" id="CHEBI:132367"/>
        <dbReference type="ChEBI" id="CHEBI:132368"/>
        <dbReference type="EC" id="2.4.1.17"/>
    </reaction>
</comment>
<evidence type="ECO:0000256" key="6">
    <source>
        <dbReference type="ARBA" id="ARBA00022729"/>
    </source>
</evidence>
<dbReference type="FunCoup" id="G0MP88">
    <property type="interactions" value="182"/>
</dbReference>
<gene>
    <name evidence="12" type="ORF">CAEBREN_23843</name>
</gene>
<dbReference type="PANTHER" id="PTHR48043:SF149">
    <property type="entry name" value="UDP-GLUCURONOSYLTRANSFERASE UGT-56-RELATED"/>
    <property type="match status" value="1"/>
</dbReference>
<keyword evidence="13" id="KW-1185">Reference proteome</keyword>
<evidence type="ECO:0000256" key="9">
    <source>
        <dbReference type="ARBA" id="ARBA00047475"/>
    </source>
</evidence>